<dbReference type="NCBIfam" id="NF002823">
    <property type="entry name" value="PRK02991.1"/>
    <property type="match status" value="1"/>
</dbReference>
<evidence type="ECO:0000256" key="1">
    <source>
        <dbReference type="ARBA" id="ARBA00001933"/>
    </source>
</evidence>
<dbReference type="GO" id="GO:0008721">
    <property type="term" value="F:D-serine ammonia-lyase activity"/>
    <property type="evidence" value="ECO:0007669"/>
    <property type="project" value="UniProtKB-EC"/>
</dbReference>
<evidence type="ECO:0000256" key="2">
    <source>
        <dbReference type="ARBA" id="ARBA00022898"/>
    </source>
</evidence>
<name>A0A7X4LK98_9VIBR</name>
<dbReference type="PANTHER" id="PTHR48078:SF9">
    <property type="entry name" value="D-SERINE DEHYDRATASE"/>
    <property type="match status" value="1"/>
</dbReference>
<dbReference type="InterPro" id="IPR011780">
    <property type="entry name" value="D_Ser_am_lyase"/>
</dbReference>
<keyword evidence="2 4" id="KW-0663">Pyridoxal phosphate</keyword>
<dbReference type="InterPro" id="IPR000634">
    <property type="entry name" value="Ser/Thr_deHydtase_PyrdxlP-BS"/>
</dbReference>
<feature type="modified residue" description="N6-(pyridoxal phosphate)lysine" evidence="4">
    <location>
        <position position="118"/>
    </location>
</feature>
<dbReference type="PANTHER" id="PTHR48078">
    <property type="entry name" value="THREONINE DEHYDRATASE, MITOCHONDRIAL-RELATED"/>
    <property type="match status" value="1"/>
</dbReference>
<dbReference type="GO" id="GO:0036088">
    <property type="term" value="P:D-serine catabolic process"/>
    <property type="evidence" value="ECO:0007669"/>
    <property type="project" value="TreeGrafter"/>
</dbReference>
<organism evidence="6 7">
    <name type="scientific">Vibrio eleionomae</name>
    <dbReference type="NCBI Taxonomy" id="2653505"/>
    <lineage>
        <taxon>Bacteria</taxon>
        <taxon>Pseudomonadati</taxon>
        <taxon>Pseudomonadota</taxon>
        <taxon>Gammaproteobacteria</taxon>
        <taxon>Vibrionales</taxon>
        <taxon>Vibrionaceae</taxon>
        <taxon>Vibrio</taxon>
    </lineage>
</organism>
<evidence type="ECO:0000256" key="3">
    <source>
        <dbReference type="ARBA" id="ARBA00023239"/>
    </source>
</evidence>
<dbReference type="Pfam" id="PF00291">
    <property type="entry name" value="PALP"/>
    <property type="match status" value="1"/>
</dbReference>
<dbReference type="GO" id="GO:0016836">
    <property type="term" value="F:hydro-lyase activity"/>
    <property type="evidence" value="ECO:0007669"/>
    <property type="project" value="UniProtKB-UniRule"/>
</dbReference>
<dbReference type="InterPro" id="IPR036052">
    <property type="entry name" value="TrpB-like_PALP_sf"/>
</dbReference>
<evidence type="ECO:0000313" key="7">
    <source>
        <dbReference type="Proteomes" id="UP000462621"/>
    </source>
</evidence>
<keyword evidence="3 4" id="KW-0456">Lyase</keyword>
<protein>
    <recommendedName>
        <fullName evidence="4">Probable D-serine dehydratase</fullName>
        <ecNumber evidence="4">4.3.1.18</ecNumber>
    </recommendedName>
    <alternativeName>
        <fullName evidence="4">D-serine deaminase</fullName>
        <shortName evidence="4">DSD</shortName>
    </alternativeName>
</protein>
<keyword evidence="7" id="KW-1185">Reference proteome</keyword>
<dbReference type="PROSITE" id="PS00165">
    <property type="entry name" value="DEHYDRATASE_SER_THR"/>
    <property type="match status" value="1"/>
</dbReference>
<dbReference type="EC" id="4.3.1.18" evidence="4"/>
<dbReference type="RefSeq" id="WP_161154472.1">
    <property type="nucleotide sequence ID" value="NZ_WEKT01000010.1"/>
</dbReference>
<dbReference type="Gene3D" id="3.40.50.1100">
    <property type="match status" value="2"/>
</dbReference>
<comment type="caution">
    <text evidence="6">The sequence shown here is derived from an EMBL/GenBank/DDBJ whole genome shotgun (WGS) entry which is preliminary data.</text>
</comment>
<evidence type="ECO:0000259" key="5">
    <source>
        <dbReference type="Pfam" id="PF00291"/>
    </source>
</evidence>
<gene>
    <name evidence="4" type="primary">dsdA</name>
    <name evidence="6" type="ORF">F9817_08195</name>
</gene>
<reference evidence="6 7" key="1">
    <citation type="submission" date="2019-10" db="EMBL/GenBank/DDBJ databases">
        <title>Vibrio sp. nov. isolated from a shrimp pond.</title>
        <authorList>
            <person name="Gomez-Gil B."/>
            <person name="Enciso-Ibarra J."/>
            <person name="Enciso-Ibarra K."/>
            <person name="Bolan-Mejia C."/>
        </authorList>
    </citation>
    <scope>NUCLEOTIDE SEQUENCE [LARGE SCALE GENOMIC DNA]</scope>
    <source>
        <strain evidence="6 7">CAIM 722</strain>
    </source>
</reference>
<dbReference type="InterPro" id="IPR001926">
    <property type="entry name" value="TrpB-like_PALP"/>
</dbReference>
<comment type="catalytic activity">
    <reaction evidence="4">
        <text>D-serine = pyruvate + NH4(+)</text>
        <dbReference type="Rhea" id="RHEA:13977"/>
        <dbReference type="ChEBI" id="CHEBI:15361"/>
        <dbReference type="ChEBI" id="CHEBI:28938"/>
        <dbReference type="ChEBI" id="CHEBI:35247"/>
        <dbReference type="EC" id="4.3.1.18"/>
    </reaction>
</comment>
<dbReference type="GO" id="GO:0009097">
    <property type="term" value="P:isoleucine biosynthetic process"/>
    <property type="evidence" value="ECO:0007669"/>
    <property type="project" value="TreeGrafter"/>
</dbReference>
<dbReference type="InterPro" id="IPR050147">
    <property type="entry name" value="Ser/Thr_Dehydratase"/>
</dbReference>
<dbReference type="HAMAP" id="MF_01030">
    <property type="entry name" value="D_Ser_dehydrat"/>
    <property type="match status" value="1"/>
</dbReference>
<feature type="domain" description="Tryptophan synthase beta chain-like PALP" evidence="5">
    <location>
        <begin position="75"/>
        <end position="392"/>
    </location>
</feature>
<evidence type="ECO:0000256" key="4">
    <source>
        <dbReference type="HAMAP-Rule" id="MF_01030"/>
    </source>
</evidence>
<dbReference type="SUPFAM" id="SSF53686">
    <property type="entry name" value="Tryptophan synthase beta subunit-like PLP-dependent enzymes"/>
    <property type="match status" value="1"/>
</dbReference>
<proteinExistence type="inferred from homology"/>
<sequence>MTTRTVSEWEIEFPIIKQLRSYTPLYWSNPKSTTLEQGLPYVGLDHQDIQQASDRLTRFASYLVKAFPETASTKGIIESPLVAIPNMKGALERYYDCAISGSLLMKLDNALPISGSIKARGGIYEVLFHAEAIALKAGVITEQDDYSQLFSPQVRQLLGQYTIVVGSTGNLGLSIGIMSAKLGFAVTVHMSADAREWKKAMLRDRGVEVIEYQDDYGIAVENGRQQAEQDPSCFFIDDENSKHLFLGYAVAGERLKQQFQEQKIQVDSEHPLIVYLPCGVGGGPGGVAFGLKMAFGDHVHCVFAEPTHSPCMLLGVMTDEHEHISVNDIGMDNVTEADGLAVGRPSGFVGRAMEHLLDGFYTVDDNQLFEWLALLNQSEQLKLEPSALAGIGGPLWLSEQPQRCKHVENVNPDNITHLIWATGGGMVPDSEMDHYMAKAAAALK</sequence>
<dbReference type="NCBIfam" id="TIGR02035">
    <property type="entry name" value="D_Ser_am_lyase"/>
    <property type="match status" value="1"/>
</dbReference>
<comment type="cofactor">
    <cofactor evidence="1 4">
        <name>pyridoxal 5'-phosphate</name>
        <dbReference type="ChEBI" id="CHEBI:597326"/>
    </cofactor>
</comment>
<dbReference type="GO" id="GO:0030170">
    <property type="term" value="F:pyridoxal phosphate binding"/>
    <property type="evidence" value="ECO:0007669"/>
    <property type="project" value="InterPro"/>
</dbReference>
<evidence type="ECO:0000313" key="6">
    <source>
        <dbReference type="EMBL" id="MZI93177.1"/>
    </source>
</evidence>
<dbReference type="EMBL" id="WEKT01000010">
    <property type="protein sequence ID" value="MZI93177.1"/>
    <property type="molecule type" value="Genomic_DNA"/>
</dbReference>
<accession>A0A7X4LK98</accession>
<dbReference type="Proteomes" id="UP000462621">
    <property type="component" value="Unassembled WGS sequence"/>
</dbReference>
<comment type="similarity">
    <text evidence="4">Belongs to the serine/threonine dehydratase family. DsdA subfamily.</text>
</comment>
<dbReference type="AlphaFoldDB" id="A0A7X4LK98"/>